<dbReference type="PANTHER" id="PTHR21660:SF11">
    <property type="entry name" value="FAMILY PROTEIN, PUTATIVE (AFU_ORTHOLOGUE AFUA_4G04355)-RELATED"/>
    <property type="match status" value="1"/>
</dbReference>
<dbReference type="CDD" id="cd03443">
    <property type="entry name" value="PaaI_thioesterase"/>
    <property type="match status" value="1"/>
</dbReference>
<sequence length="194" mass="20006">MGDNIIDNKDDSAAAATAAAAPPSDEVIKAHIEHLVRTNLPNSAIYAFLLSDVRIASATRGRFRARLALTQRHVNSGGGLHGAVSAAITDWAGGMAVATWDLRARTGVSVDIHVRYLASARAGDEVEIEGVAEKVGGAIAFTRVVISKIVRDGDGDGDGEAGPVVASGTHTKYVKAREPLPPPPPPPPPAPADG</sequence>
<accession>A0A1W2TAQ5</accession>
<evidence type="ECO:0000256" key="1">
    <source>
        <dbReference type="ARBA" id="ARBA00008324"/>
    </source>
</evidence>
<evidence type="ECO:0000256" key="3">
    <source>
        <dbReference type="SAM" id="MobiDB-lite"/>
    </source>
</evidence>
<feature type="compositionally biased region" description="Pro residues" evidence="3">
    <location>
        <begin position="179"/>
        <end position="194"/>
    </location>
</feature>
<evidence type="ECO:0000256" key="2">
    <source>
        <dbReference type="ARBA" id="ARBA00022801"/>
    </source>
</evidence>
<keyword evidence="2" id="KW-0378">Hydrolase</keyword>
<evidence type="ECO:0000313" key="5">
    <source>
        <dbReference type="EMBL" id="GAP82831.2"/>
    </source>
</evidence>
<gene>
    <name evidence="5" type="ORF">SAMD00023353_2100280</name>
</gene>
<dbReference type="SUPFAM" id="SSF54637">
    <property type="entry name" value="Thioesterase/thiol ester dehydrase-isomerase"/>
    <property type="match status" value="1"/>
</dbReference>
<dbReference type="OMA" id="IIDWAGG"/>
<dbReference type="Proteomes" id="UP000054516">
    <property type="component" value="Unassembled WGS sequence"/>
</dbReference>
<dbReference type="InterPro" id="IPR029069">
    <property type="entry name" value="HotDog_dom_sf"/>
</dbReference>
<reference evidence="5" key="1">
    <citation type="submission" date="2016-03" db="EMBL/GenBank/DDBJ databases">
        <title>Draft genome sequence of Rosellinia necatrix.</title>
        <authorList>
            <person name="Kanematsu S."/>
        </authorList>
    </citation>
    <scope>NUCLEOTIDE SEQUENCE [LARGE SCALE GENOMIC DNA]</scope>
    <source>
        <strain evidence="5">W97</strain>
    </source>
</reference>
<dbReference type="InterPro" id="IPR039298">
    <property type="entry name" value="ACOT13"/>
</dbReference>
<evidence type="ECO:0000313" key="6">
    <source>
        <dbReference type="Proteomes" id="UP000054516"/>
    </source>
</evidence>
<dbReference type="AlphaFoldDB" id="A0A1W2TAQ5"/>
<dbReference type="Pfam" id="PF03061">
    <property type="entry name" value="4HBT"/>
    <property type="match status" value="1"/>
</dbReference>
<dbReference type="InterPro" id="IPR003736">
    <property type="entry name" value="PAAI_dom"/>
</dbReference>
<name>A0A1W2TAQ5_ROSNE</name>
<organism evidence="5">
    <name type="scientific">Rosellinia necatrix</name>
    <name type="common">White root-rot fungus</name>
    <dbReference type="NCBI Taxonomy" id="77044"/>
    <lineage>
        <taxon>Eukaryota</taxon>
        <taxon>Fungi</taxon>
        <taxon>Dikarya</taxon>
        <taxon>Ascomycota</taxon>
        <taxon>Pezizomycotina</taxon>
        <taxon>Sordariomycetes</taxon>
        <taxon>Xylariomycetidae</taxon>
        <taxon>Xylariales</taxon>
        <taxon>Xylariaceae</taxon>
        <taxon>Rosellinia</taxon>
    </lineage>
</organism>
<dbReference type="STRING" id="77044.A0A1W2TAQ5"/>
<dbReference type="InterPro" id="IPR006683">
    <property type="entry name" value="Thioestr_dom"/>
</dbReference>
<feature type="domain" description="Thioesterase" evidence="4">
    <location>
        <begin position="78"/>
        <end position="147"/>
    </location>
</feature>
<dbReference type="EMBL" id="DF977466">
    <property type="protein sequence ID" value="GAP82831.2"/>
    <property type="molecule type" value="Genomic_DNA"/>
</dbReference>
<dbReference type="Gene3D" id="3.10.129.10">
    <property type="entry name" value="Hotdog Thioesterase"/>
    <property type="match status" value="1"/>
</dbReference>
<dbReference type="OrthoDB" id="46529at2759"/>
<feature type="region of interest" description="Disordered" evidence="3">
    <location>
        <begin position="152"/>
        <end position="194"/>
    </location>
</feature>
<dbReference type="GO" id="GO:0047617">
    <property type="term" value="F:fatty acyl-CoA hydrolase activity"/>
    <property type="evidence" value="ECO:0007669"/>
    <property type="project" value="InterPro"/>
</dbReference>
<dbReference type="PANTHER" id="PTHR21660">
    <property type="entry name" value="THIOESTERASE SUPERFAMILY MEMBER-RELATED"/>
    <property type="match status" value="1"/>
</dbReference>
<dbReference type="NCBIfam" id="TIGR00369">
    <property type="entry name" value="unchar_dom_1"/>
    <property type="match status" value="1"/>
</dbReference>
<dbReference type="FunFam" id="3.10.129.10:FF:000033">
    <property type="entry name" value="acyl-coenzyme A thioesterase 13"/>
    <property type="match status" value="1"/>
</dbReference>
<keyword evidence="6" id="KW-1185">Reference proteome</keyword>
<comment type="similarity">
    <text evidence="1">Belongs to the thioesterase PaaI family.</text>
</comment>
<proteinExistence type="inferred from homology"/>
<protein>
    <submittedName>
        <fullName evidence="5">Putative thioesterase family protein</fullName>
    </submittedName>
</protein>
<evidence type="ECO:0000259" key="4">
    <source>
        <dbReference type="Pfam" id="PF03061"/>
    </source>
</evidence>